<dbReference type="Proteomes" id="UP001465755">
    <property type="component" value="Unassembled WGS sequence"/>
</dbReference>
<organism evidence="2 3">
    <name type="scientific">Symbiochloris irregularis</name>
    <dbReference type="NCBI Taxonomy" id="706552"/>
    <lineage>
        <taxon>Eukaryota</taxon>
        <taxon>Viridiplantae</taxon>
        <taxon>Chlorophyta</taxon>
        <taxon>core chlorophytes</taxon>
        <taxon>Trebouxiophyceae</taxon>
        <taxon>Trebouxiales</taxon>
        <taxon>Trebouxiaceae</taxon>
        <taxon>Symbiochloris</taxon>
    </lineage>
</organism>
<keyword evidence="3" id="KW-1185">Reference proteome</keyword>
<dbReference type="AlphaFoldDB" id="A0AAW1NP99"/>
<protein>
    <submittedName>
        <fullName evidence="2">Uncharacterized protein</fullName>
    </submittedName>
</protein>
<dbReference type="EMBL" id="JALJOQ010000211">
    <property type="protein sequence ID" value="KAK9789220.1"/>
    <property type="molecule type" value="Genomic_DNA"/>
</dbReference>
<accession>A0AAW1NP99</accession>
<proteinExistence type="predicted"/>
<sequence length="139" mass="15144">MSWTPVACQSLSGTNTPGDASCYGALQPGEPLLLGDKAALGDLYNAASTPKQHWNRTKHHHNKENDAANASDSMPWARQHQWAAAKKTEARQPLQDVTHLFTPPTHLLHSAFSYTPDYTPLGLGPPVASSSAHTLRHMR</sequence>
<name>A0AAW1NP99_9CHLO</name>
<evidence type="ECO:0000313" key="3">
    <source>
        <dbReference type="Proteomes" id="UP001465755"/>
    </source>
</evidence>
<comment type="caution">
    <text evidence="2">The sequence shown here is derived from an EMBL/GenBank/DDBJ whole genome shotgun (WGS) entry which is preliminary data.</text>
</comment>
<feature type="region of interest" description="Disordered" evidence="1">
    <location>
        <begin position="49"/>
        <end position="90"/>
    </location>
</feature>
<reference evidence="2 3" key="1">
    <citation type="journal article" date="2024" name="Nat. Commun.">
        <title>Phylogenomics reveals the evolutionary origins of lichenization in chlorophyte algae.</title>
        <authorList>
            <person name="Puginier C."/>
            <person name="Libourel C."/>
            <person name="Otte J."/>
            <person name="Skaloud P."/>
            <person name="Haon M."/>
            <person name="Grisel S."/>
            <person name="Petersen M."/>
            <person name="Berrin J.G."/>
            <person name="Delaux P.M."/>
            <person name="Dal Grande F."/>
            <person name="Keller J."/>
        </authorList>
    </citation>
    <scope>NUCLEOTIDE SEQUENCE [LARGE SCALE GENOMIC DNA]</scope>
    <source>
        <strain evidence="2 3">SAG 2036</strain>
    </source>
</reference>
<gene>
    <name evidence="2" type="ORF">WJX73_001249</name>
</gene>
<evidence type="ECO:0000313" key="2">
    <source>
        <dbReference type="EMBL" id="KAK9789220.1"/>
    </source>
</evidence>
<evidence type="ECO:0000256" key="1">
    <source>
        <dbReference type="SAM" id="MobiDB-lite"/>
    </source>
</evidence>
<feature type="compositionally biased region" description="Basic residues" evidence="1">
    <location>
        <begin position="53"/>
        <end position="62"/>
    </location>
</feature>